<dbReference type="InterPro" id="IPR035965">
    <property type="entry name" value="PAS-like_dom_sf"/>
</dbReference>
<evidence type="ECO:0000313" key="2">
    <source>
        <dbReference type="EMBL" id="NNU63663.1"/>
    </source>
</evidence>
<keyword evidence="3" id="KW-1185">Reference proteome</keyword>
<reference evidence="2 3" key="1">
    <citation type="submission" date="2020-05" db="EMBL/GenBank/DDBJ databases">
        <title>Draft Genome Sequence of Ochrobactrum soli Isolated from Stable Fly Gut.</title>
        <authorList>
            <person name="Pileggi M.T."/>
            <person name="Vazhakkala L.J."/>
            <person name="Wong C.N."/>
        </authorList>
    </citation>
    <scope>NUCLEOTIDE SEQUENCE [LARGE SCALE GENOMIC DNA]</scope>
    <source>
        <strain evidence="2 3">MTP-C0764</strain>
    </source>
</reference>
<feature type="non-terminal residue" evidence="2">
    <location>
        <position position="83"/>
    </location>
</feature>
<gene>
    <name evidence="2" type="ORF">HKX02_25950</name>
</gene>
<protein>
    <submittedName>
        <fullName evidence="2">PAS domain S-box protein</fullName>
    </submittedName>
</protein>
<dbReference type="Gene3D" id="3.30.450.20">
    <property type="entry name" value="PAS domain"/>
    <property type="match status" value="1"/>
</dbReference>
<dbReference type="EMBL" id="JABFCY010000076">
    <property type="protein sequence ID" value="NNU63663.1"/>
    <property type="molecule type" value="Genomic_DNA"/>
</dbReference>
<dbReference type="NCBIfam" id="TIGR00229">
    <property type="entry name" value="sensory_box"/>
    <property type="match status" value="1"/>
</dbReference>
<evidence type="ECO:0000259" key="1">
    <source>
        <dbReference type="PROSITE" id="PS50113"/>
    </source>
</evidence>
<feature type="domain" description="PAC" evidence="1">
    <location>
        <begin position="18"/>
        <end position="69"/>
    </location>
</feature>
<proteinExistence type="predicted"/>
<dbReference type="RefSeq" id="WP_171320002.1">
    <property type="nucleotide sequence ID" value="NZ_JABFCY010000076.1"/>
</dbReference>
<dbReference type="AlphaFoldDB" id="A0A849KTG2"/>
<comment type="caution">
    <text evidence="2">The sequence shown here is derived from an EMBL/GenBank/DDBJ whole genome shotgun (WGS) entry which is preliminary data.</text>
</comment>
<dbReference type="InterPro" id="IPR000700">
    <property type="entry name" value="PAS-assoc_C"/>
</dbReference>
<evidence type="ECO:0000313" key="3">
    <source>
        <dbReference type="Proteomes" id="UP000574931"/>
    </source>
</evidence>
<dbReference type="InterPro" id="IPR001610">
    <property type="entry name" value="PAC"/>
</dbReference>
<organism evidence="2 3">
    <name type="scientific">Ochrobactrum soli</name>
    <dbReference type="NCBI Taxonomy" id="2448455"/>
    <lineage>
        <taxon>Bacteria</taxon>
        <taxon>Pseudomonadati</taxon>
        <taxon>Pseudomonadota</taxon>
        <taxon>Alphaproteobacteria</taxon>
        <taxon>Hyphomicrobiales</taxon>
        <taxon>Brucellaceae</taxon>
        <taxon>Brucella/Ochrobactrum group</taxon>
        <taxon>Ochrobactrum</taxon>
    </lineage>
</organism>
<dbReference type="PROSITE" id="PS50113">
    <property type="entry name" value="PAC"/>
    <property type="match status" value="1"/>
</dbReference>
<dbReference type="SUPFAM" id="SSF55785">
    <property type="entry name" value="PYP-like sensor domain (PAS domain)"/>
    <property type="match status" value="1"/>
</dbReference>
<feature type="non-terminal residue" evidence="2">
    <location>
        <position position="1"/>
    </location>
</feature>
<accession>A0A849KTG2</accession>
<dbReference type="SMART" id="SM00086">
    <property type="entry name" value="PAC"/>
    <property type="match status" value="1"/>
</dbReference>
<sequence>EKVRQQYGTIAIHKNLVISSVLRMKDKNGQMVWTELTAKNVLHDKHIRGILVTARNITEKKKSEDQRIAQVVIEAQEKERHAI</sequence>
<name>A0A849KTG2_9HYPH</name>
<dbReference type="InterPro" id="IPR000014">
    <property type="entry name" value="PAS"/>
</dbReference>
<dbReference type="Proteomes" id="UP000574931">
    <property type="component" value="Unassembled WGS sequence"/>
</dbReference>